<keyword evidence="3" id="KW-0804">Transcription</keyword>
<reference evidence="5" key="1">
    <citation type="submission" date="2020-05" db="EMBL/GenBank/DDBJ databases">
        <authorList>
            <person name="Chiriac C."/>
            <person name="Salcher M."/>
            <person name="Ghai R."/>
            <person name="Kavagutti S V."/>
        </authorList>
    </citation>
    <scope>NUCLEOTIDE SEQUENCE</scope>
</reference>
<dbReference type="SUPFAM" id="SSF46894">
    <property type="entry name" value="C-terminal effector domain of the bipartite response regulators"/>
    <property type="match status" value="1"/>
</dbReference>
<dbReference type="PROSITE" id="PS50043">
    <property type="entry name" value="HTH_LUXR_2"/>
    <property type="match status" value="1"/>
</dbReference>
<dbReference type="PRINTS" id="PR00038">
    <property type="entry name" value="HTHLUXR"/>
</dbReference>
<evidence type="ECO:0000313" key="5">
    <source>
        <dbReference type="EMBL" id="CAB4720762.1"/>
    </source>
</evidence>
<evidence type="ECO:0000256" key="2">
    <source>
        <dbReference type="ARBA" id="ARBA00023125"/>
    </source>
</evidence>
<evidence type="ECO:0000256" key="3">
    <source>
        <dbReference type="ARBA" id="ARBA00023163"/>
    </source>
</evidence>
<proteinExistence type="predicted"/>
<sequence length="162" mass="17618">MRDLDVVMIAAPTVVGLDRVMMLRDLGRHVALLSYGWDRGGLAIEPVRSSGIRRFVHLSSTQDELRSALGAVIGATPSTAETVSWEHPDLARLSDRESDVLALLCRGYSNQQIAAELYLTVNTVKTYIRGAYRKMGVSRRAQAVVWGLERGVGAAYAGESSA</sequence>
<dbReference type="PANTHER" id="PTHR44688:SF16">
    <property type="entry name" value="DNA-BINDING TRANSCRIPTIONAL ACTIVATOR DEVR_DOSR"/>
    <property type="match status" value="1"/>
</dbReference>
<dbReference type="SMART" id="SM00421">
    <property type="entry name" value="HTH_LUXR"/>
    <property type="match status" value="1"/>
</dbReference>
<dbReference type="GO" id="GO:0003677">
    <property type="term" value="F:DNA binding"/>
    <property type="evidence" value="ECO:0007669"/>
    <property type="project" value="UniProtKB-KW"/>
</dbReference>
<dbReference type="GO" id="GO:0006355">
    <property type="term" value="P:regulation of DNA-templated transcription"/>
    <property type="evidence" value="ECO:0007669"/>
    <property type="project" value="InterPro"/>
</dbReference>
<keyword evidence="1" id="KW-0805">Transcription regulation</keyword>
<feature type="domain" description="HTH luxR-type" evidence="4">
    <location>
        <begin position="86"/>
        <end position="151"/>
    </location>
</feature>
<dbReference type="CDD" id="cd06170">
    <property type="entry name" value="LuxR_C_like"/>
    <property type="match status" value="1"/>
</dbReference>
<accession>A0A6J6RCB7</accession>
<evidence type="ECO:0000259" key="4">
    <source>
        <dbReference type="PROSITE" id="PS50043"/>
    </source>
</evidence>
<name>A0A6J6RCB7_9ZZZZ</name>
<evidence type="ECO:0000256" key="1">
    <source>
        <dbReference type="ARBA" id="ARBA00023015"/>
    </source>
</evidence>
<dbReference type="Pfam" id="PF00196">
    <property type="entry name" value="GerE"/>
    <property type="match status" value="1"/>
</dbReference>
<dbReference type="Gene3D" id="1.10.10.10">
    <property type="entry name" value="Winged helix-like DNA-binding domain superfamily/Winged helix DNA-binding domain"/>
    <property type="match status" value="1"/>
</dbReference>
<dbReference type="InterPro" id="IPR036388">
    <property type="entry name" value="WH-like_DNA-bd_sf"/>
</dbReference>
<gene>
    <name evidence="5" type="ORF">UFOPK2579_01960</name>
</gene>
<protein>
    <submittedName>
        <fullName evidence="5">Unannotated protein</fullName>
    </submittedName>
</protein>
<dbReference type="InterPro" id="IPR000792">
    <property type="entry name" value="Tscrpt_reg_LuxR_C"/>
</dbReference>
<organism evidence="5">
    <name type="scientific">freshwater metagenome</name>
    <dbReference type="NCBI Taxonomy" id="449393"/>
    <lineage>
        <taxon>unclassified sequences</taxon>
        <taxon>metagenomes</taxon>
        <taxon>ecological metagenomes</taxon>
    </lineage>
</organism>
<dbReference type="InterPro" id="IPR016032">
    <property type="entry name" value="Sig_transdc_resp-reg_C-effctor"/>
</dbReference>
<dbReference type="EMBL" id="CAEZXR010000254">
    <property type="protein sequence ID" value="CAB4720762.1"/>
    <property type="molecule type" value="Genomic_DNA"/>
</dbReference>
<keyword evidence="2" id="KW-0238">DNA-binding</keyword>
<dbReference type="AlphaFoldDB" id="A0A6J6RCB7"/>
<dbReference type="PANTHER" id="PTHR44688">
    <property type="entry name" value="DNA-BINDING TRANSCRIPTIONAL ACTIVATOR DEVR_DOSR"/>
    <property type="match status" value="1"/>
</dbReference>